<reference evidence="4 5" key="1">
    <citation type="submission" date="2016-10" db="EMBL/GenBank/DDBJ databases">
        <authorList>
            <person name="de Groot N.N."/>
        </authorList>
    </citation>
    <scope>NUCLEOTIDE SEQUENCE [LARGE SCALE GENOMIC DNA]</scope>
    <source>
        <strain evidence="4 5">U95</strain>
    </source>
</reference>
<dbReference type="PANTHER" id="PTHR35936">
    <property type="entry name" value="MEMBRANE-BOUND LYTIC MUREIN TRANSGLYCOSYLASE F"/>
    <property type="match status" value="1"/>
</dbReference>
<dbReference type="SMART" id="SM00062">
    <property type="entry name" value="PBPb"/>
    <property type="match status" value="1"/>
</dbReference>
<dbReference type="InterPro" id="IPR001638">
    <property type="entry name" value="Solute-binding_3/MltF_N"/>
</dbReference>
<dbReference type="PROSITE" id="PS00430">
    <property type="entry name" value="TONB_DEPENDENT_REC_1"/>
    <property type="match status" value="1"/>
</dbReference>
<evidence type="ECO:0000256" key="2">
    <source>
        <dbReference type="SAM" id="SignalP"/>
    </source>
</evidence>
<evidence type="ECO:0000256" key="1">
    <source>
        <dbReference type="ARBA" id="ARBA00022729"/>
    </source>
</evidence>
<organism evidence="4 5">
    <name type="scientific">Epibacterium ulvae</name>
    <dbReference type="NCBI Taxonomy" id="1156985"/>
    <lineage>
        <taxon>Bacteria</taxon>
        <taxon>Pseudomonadati</taxon>
        <taxon>Pseudomonadota</taxon>
        <taxon>Alphaproteobacteria</taxon>
        <taxon>Rhodobacterales</taxon>
        <taxon>Roseobacteraceae</taxon>
        <taxon>Epibacterium</taxon>
    </lineage>
</organism>
<evidence type="ECO:0000313" key="5">
    <source>
        <dbReference type="Proteomes" id="UP000198767"/>
    </source>
</evidence>
<proteinExistence type="predicted"/>
<dbReference type="Gene3D" id="3.10.350.10">
    <property type="entry name" value="LysM domain"/>
    <property type="match status" value="1"/>
</dbReference>
<feature type="domain" description="LysM" evidence="3">
    <location>
        <begin position="27"/>
        <end position="77"/>
    </location>
</feature>
<dbReference type="Proteomes" id="UP000198767">
    <property type="component" value="Unassembled WGS sequence"/>
</dbReference>
<keyword evidence="5" id="KW-1185">Reference proteome</keyword>
<gene>
    <name evidence="4" type="ORF">SAMN04488118_101375</name>
</gene>
<feature type="chain" id="PRO_5011620090" evidence="2">
    <location>
        <begin position="23"/>
        <end position="359"/>
    </location>
</feature>
<sequence>MKKTIAAAALGLSALLAQPAAAETCGGVYTVQAGDSLSVIAERLYENVGLWSAIHTRNIDKIGPKPNAIRVGMKLEMACLNGLPVGLPGGRTIAEAAPVAAKPVEIVEGDAAIRHRINLLTADDFAPFTGKTLHNGGMMTDILNAAMEQADPEDGFAIHWVDLWTSHEEPLLSNALLDAGFPWYQPDCANNATHQRCRNFLFSDPMFEVLVLMFTPKDRPISFEKDEDLLGKTFCRPQGYERYLFDQDGRNWLREGKVKLIQPLTPTECYEMVLAGEADAVVMNEFTGRAQLKEIGLDAQFDVVPQPISIQALHVIIHKSHPEAEQLLTMMNAALRKIRDNGTYQSIVEDHMARIWAGF</sequence>
<accession>A0A1G5PN10</accession>
<dbReference type="AlphaFoldDB" id="A0A1G5PN10"/>
<dbReference type="STRING" id="1156985.SAMN04488118_101375"/>
<dbReference type="InterPro" id="IPR018392">
    <property type="entry name" value="LysM"/>
</dbReference>
<dbReference type="Gene3D" id="3.40.190.10">
    <property type="entry name" value="Periplasmic binding protein-like II"/>
    <property type="match status" value="2"/>
</dbReference>
<keyword evidence="1 2" id="KW-0732">Signal</keyword>
<dbReference type="OrthoDB" id="8479038at2"/>
<dbReference type="RefSeq" id="WP_090215293.1">
    <property type="nucleotide sequence ID" value="NZ_FMWG01000001.1"/>
</dbReference>
<dbReference type="InterPro" id="IPR036779">
    <property type="entry name" value="LysM_dom_sf"/>
</dbReference>
<evidence type="ECO:0000259" key="3">
    <source>
        <dbReference type="PROSITE" id="PS51782"/>
    </source>
</evidence>
<dbReference type="EMBL" id="FMWG01000001">
    <property type="protein sequence ID" value="SCZ50882.1"/>
    <property type="molecule type" value="Genomic_DNA"/>
</dbReference>
<dbReference type="InterPro" id="IPR010916">
    <property type="entry name" value="TonB_box_CS"/>
</dbReference>
<feature type="signal peptide" evidence="2">
    <location>
        <begin position="1"/>
        <end position="22"/>
    </location>
</feature>
<dbReference type="PANTHER" id="PTHR35936:SF35">
    <property type="entry name" value="L-CYSTINE-BINDING PROTEIN TCYJ"/>
    <property type="match status" value="1"/>
</dbReference>
<evidence type="ECO:0000313" key="4">
    <source>
        <dbReference type="EMBL" id="SCZ50882.1"/>
    </source>
</evidence>
<dbReference type="PROSITE" id="PS51782">
    <property type="entry name" value="LYSM"/>
    <property type="match status" value="1"/>
</dbReference>
<dbReference type="CDD" id="cd00118">
    <property type="entry name" value="LysM"/>
    <property type="match status" value="1"/>
</dbReference>
<name>A0A1G5PN10_9RHOB</name>
<dbReference type="SUPFAM" id="SSF53850">
    <property type="entry name" value="Periplasmic binding protein-like II"/>
    <property type="match status" value="1"/>
</dbReference>
<protein>
    <submittedName>
        <fullName evidence="4">Amino acid ABC transporter substrate-binding protein, PAAT family</fullName>
    </submittedName>
</protein>
<dbReference type="Pfam" id="PF00497">
    <property type="entry name" value="SBP_bac_3"/>
    <property type="match status" value="1"/>
</dbReference>